<dbReference type="InterPro" id="IPR007845">
    <property type="entry name" value="HemS/ChuX_dom"/>
</dbReference>
<dbReference type="GO" id="GO:0006826">
    <property type="term" value="P:iron ion transport"/>
    <property type="evidence" value="ECO:0007669"/>
    <property type="project" value="InterPro"/>
</dbReference>
<dbReference type="Proteomes" id="UP000478740">
    <property type="component" value="Unassembled WGS sequence"/>
</dbReference>
<gene>
    <name evidence="2" type="ORF">GL284_02420</name>
</gene>
<dbReference type="InterPro" id="IPR053733">
    <property type="entry name" value="Heme_Transport_Util_sf"/>
</dbReference>
<dbReference type="AlphaFoldDB" id="A0A6L6IVP8"/>
<dbReference type="EMBL" id="WMII01000002">
    <property type="protein sequence ID" value="MTH63120.1"/>
    <property type="molecule type" value="Genomic_DNA"/>
</dbReference>
<keyword evidence="3" id="KW-1185">Reference proteome</keyword>
<dbReference type="CDD" id="cd16831">
    <property type="entry name" value="HemS-like_C"/>
    <property type="match status" value="1"/>
</dbReference>
<evidence type="ECO:0000259" key="1">
    <source>
        <dbReference type="Pfam" id="PF05171"/>
    </source>
</evidence>
<comment type="caution">
    <text evidence="2">The sequence shown here is derived from an EMBL/GenBank/DDBJ whole genome shotgun (WGS) entry which is preliminary data.</text>
</comment>
<evidence type="ECO:0000313" key="2">
    <source>
        <dbReference type="EMBL" id="MTH63120.1"/>
    </source>
</evidence>
<dbReference type="RefSeq" id="WP_155043066.1">
    <property type="nucleotide sequence ID" value="NZ_WMIH01000017.1"/>
</dbReference>
<feature type="domain" description="Haemin-degrading HemS/ChuX" evidence="1">
    <location>
        <begin position="28"/>
        <end position="150"/>
    </location>
</feature>
<dbReference type="SUPFAM" id="SSF144064">
    <property type="entry name" value="Heme iron utilization protein-like"/>
    <property type="match status" value="1"/>
</dbReference>
<dbReference type="Gene3D" id="3.40.1570.10">
    <property type="entry name" value="HemS/ChuS/ChuX like domains"/>
    <property type="match status" value="2"/>
</dbReference>
<sequence>MTQRSPADLRRLQAEDTGRPFDLADRLGVPEAALVAAHVGHGVTRIKALPGDLIPAVQRLGEVMALTRNRSCVIEKVGVYNDFHDGEHASMTTDAEIDLRMFPRHWVHAFAVEKGDRRSVQVFDAAGDAIHKVHLRDASDLAAWDALRRDLAVEDQTDQAEFTAREPVEGAKAAPERLDALRREWSEMTDTHQFNILIRRLKMNRLGAYRIIGAPFVRPLSVDAVPALLERVNADAVGVMMFVGNQGCIEIHSGRFEVLHPMGPWLNVMDPRFNLHLRGDHTAEVWAVEKPTKRGPAISVEAFDADGALIFQCFGLRPEKGGDAEQWAGLVANLPALAEAAE</sequence>
<feature type="domain" description="Haemin-degrading HemS/ChuX" evidence="1">
    <location>
        <begin position="202"/>
        <end position="334"/>
    </location>
</feature>
<reference evidence="2 3" key="1">
    <citation type="submission" date="2019-11" db="EMBL/GenBank/DDBJ databases">
        <authorList>
            <person name="Dong K."/>
        </authorList>
    </citation>
    <scope>NUCLEOTIDE SEQUENCE [LARGE SCALE GENOMIC DNA]</scope>
    <source>
        <strain evidence="2 3">DK608</strain>
    </source>
</reference>
<proteinExistence type="predicted"/>
<organism evidence="2 3">
    <name type="scientific">Paracoccus shanxieyensis</name>
    <dbReference type="NCBI Taxonomy" id="2675752"/>
    <lineage>
        <taxon>Bacteria</taxon>
        <taxon>Pseudomonadati</taxon>
        <taxon>Pseudomonadota</taxon>
        <taxon>Alphaproteobacteria</taxon>
        <taxon>Rhodobacterales</taxon>
        <taxon>Paracoccaceae</taxon>
        <taxon>Paracoccus</taxon>
    </lineage>
</organism>
<evidence type="ECO:0000313" key="3">
    <source>
        <dbReference type="Proteomes" id="UP000478740"/>
    </source>
</evidence>
<name>A0A6L6IVP8_9RHOB</name>
<accession>A0A6L6IVP8</accession>
<dbReference type="CDD" id="cd16830">
    <property type="entry name" value="HemS-like_N"/>
    <property type="match status" value="1"/>
</dbReference>
<protein>
    <submittedName>
        <fullName evidence="2">Hemin-degrading factor</fullName>
    </submittedName>
</protein>
<dbReference type="Pfam" id="PF05171">
    <property type="entry name" value="HemS"/>
    <property type="match status" value="2"/>
</dbReference>